<reference evidence="1" key="1">
    <citation type="journal article" date="2014" name="Front. Microbiol.">
        <title>High frequency of phylogenetically diverse reductive dehalogenase-homologous genes in deep subseafloor sedimentary metagenomes.</title>
        <authorList>
            <person name="Kawai M."/>
            <person name="Futagami T."/>
            <person name="Toyoda A."/>
            <person name="Takaki Y."/>
            <person name="Nishi S."/>
            <person name="Hori S."/>
            <person name="Arai W."/>
            <person name="Tsubouchi T."/>
            <person name="Morono Y."/>
            <person name="Uchiyama I."/>
            <person name="Ito T."/>
            <person name="Fujiyama A."/>
            <person name="Inagaki F."/>
            <person name="Takami H."/>
        </authorList>
    </citation>
    <scope>NUCLEOTIDE SEQUENCE</scope>
    <source>
        <strain evidence="1">Expedition CK06-06</strain>
    </source>
</reference>
<dbReference type="AlphaFoldDB" id="X0UZD9"/>
<proteinExistence type="predicted"/>
<sequence length="50" mass="5712">MEVDSSFFRTCRVSRLYRELTTSPIGAILGASPEIVAKFTQEIKFTHYTI</sequence>
<protein>
    <submittedName>
        <fullName evidence="1">Uncharacterized protein</fullName>
    </submittedName>
</protein>
<accession>X0UZD9</accession>
<evidence type="ECO:0000313" key="1">
    <source>
        <dbReference type="EMBL" id="GAG05658.1"/>
    </source>
</evidence>
<organism evidence="1">
    <name type="scientific">marine sediment metagenome</name>
    <dbReference type="NCBI Taxonomy" id="412755"/>
    <lineage>
        <taxon>unclassified sequences</taxon>
        <taxon>metagenomes</taxon>
        <taxon>ecological metagenomes</taxon>
    </lineage>
</organism>
<name>X0UZD9_9ZZZZ</name>
<dbReference type="EMBL" id="BARS01024248">
    <property type="protein sequence ID" value="GAG05658.1"/>
    <property type="molecule type" value="Genomic_DNA"/>
</dbReference>
<comment type="caution">
    <text evidence="1">The sequence shown here is derived from an EMBL/GenBank/DDBJ whole genome shotgun (WGS) entry which is preliminary data.</text>
</comment>
<gene>
    <name evidence="1" type="ORF">S01H1_38512</name>
</gene>